<organism evidence="2 3">
    <name type="scientific">Mytilus galloprovincialis</name>
    <name type="common">Mediterranean mussel</name>
    <dbReference type="NCBI Taxonomy" id="29158"/>
    <lineage>
        <taxon>Eukaryota</taxon>
        <taxon>Metazoa</taxon>
        <taxon>Spiralia</taxon>
        <taxon>Lophotrochozoa</taxon>
        <taxon>Mollusca</taxon>
        <taxon>Bivalvia</taxon>
        <taxon>Autobranchia</taxon>
        <taxon>Pteriomorphia</taxon>
        <taxon>Mytilida</taxon>
        <taxon>Mytiloidea</taxon>
        <taxon>Mytilidae</taxon>
        <taxon>Mytilinae</taxon>
        <taxon>Mytilus</taxon>
    </lineage>
</organism>
<comment type="cofactor">
    <cofactor evidence="1">
        <name>Mg(2+)</name>
        <dbReference type="ChEBI" id="CHEBI:18420"/>
    </cofactor>
    <text evidence="1">Binds 2 magnesium ions per subunit.</text>
</comment>
<keyword evidence="1" id="KW-0460">Magnesium</keyword>
<accession>A0A8B6DQ51</accession>
<evidence type="ECO:0000313" key="2">
    <source>
        <dbReference type="EMBL" id="VDI22238.1"/>
    </source>
</evidence>
<dbReference type="GO" id="GO:0046872">
    <property type="term" value="F:metal ion binding"/>
    <property type="evidence" value="ECO:0007669"/>
    <property type="project" value="UniProtKB-KW"/>
</dbReference>
<dbReference type="EMBL" id="UYJE01003762">
    <property type="protein sequence ID" value="VDI22238.1"/>
    <property type="molecule type" value="Genomic_DNA"/>
</dbReference>
<dbReference type="Proteomes" id="UP000596742">
    <property type="component" value="Unassembled WGS sequence"/>
</dbReference>
<dbReference type="PANTHER" id="PTHR16222:SF40">
    <property type="entry name" value="ADP-RIBOSYLGLYCOHYDROLASE"/>
    <property type="match status" value="1"/>
</dbReference>
<keyword evidence="1" id="KW-0479">Metal-binding</keyword>
<evidence type="ECO:0000256" key="1">
    <source>
        <dbReference type="PIRSR" id="PIRSR605502-1"/>
    </source>
</evidence>
<dbReference type="Pfam" id="PF03747">
    <property type="entry name" value="ADP_ribosyl_GH"/>
    <property type="match status" value="2"/>
</dbReference>
<protein>
    <submittedName>
        <fullName evidence="2">Uncharacterized protein</fullName>
    </submittedName>
</protein>
<evidence type="ECO:0000313" key="3">
    <source>
        <dbReference type="Proteomes" id="UP000596742"/>
    </source>
</evidence>
<name>A0A8B6DQ51_MYTGA</name>
<dbReference type="OrthoDB" id="2021138at2759"/>
<dbReference type="InterPro" id="IPR005502">
    <property type="entry name" value="Ribosyl_crysJ1"/>
</dbReference>
<dbReference type="Gene3D" id="1.10.4080.10">
    <property type="entry name" value="ADP-ribosylation/Crystallin J1"/>
    <property type="match status" value="2"/>
</dbReference>
<dbReference type="PANTHER" id="PTHR16222">
    <property type="entry name" value="ADP-RIBOSYLGLYCOHYDROLASE"/>
    <property type="match status" value="1"/>
</dbReference>
<keyword evidence="3" id="KW-1185">Reference proteome</keyword>
<dbReference type="SUPFAM" id="SSF101478">
    <property type="entry name" value="ADP-ribosylglycohydrolase"/>
    <property type="match status" value="1"/>
</dbReference>
<feature type="binding site" evidence="1">
    <location>
        <position position="83"/>
    </location>
    <ligand>
        <name>Mg(2+)</name>
        <dbReference type="ChEBI" id="CHEBI:18420"/>
        <label>1</label>
    </ligand>
</feature>
<comment type="caution">
    <text evidence="2">The sequence shown here is derived from an EMBL/GenBank/DDBJ whole genome shotgun (WGS) entry which is preliminary data.</text>
</comment>
<dbReference type="InterPro" id="IPR036705">
    <property type="entry name" value="Ribosyl_crysJ1_sf"/>
</dbReference>
<proteinExistence type="predicted"/>
<sequence length="265" mass="30109">MANSGDGEAASNNQPSPETIDRIIATIYGQCIGDAIGLLTEFLSKRDAKLYYGTVAKELEYLHKQIVCDGHRSRWKEGDWTDDSDQMILIMRSLVDCGGKVARYVWDENNRNIAPNGAVMRTSIVGIHMYWSLDDVTKNARDFAKTTHHDPRCQASTVAVSVVIATMLQGKHKDKKGKFRVKDIIRDAYEYASTCLETDKEKKDLMFYLKCDNIKNLKLDEADKIGYTYKSMGAGFWALKQDDFRKTITKIMMQVQVQIFTFSNS</sequence>
<dbReference type="AlphaFoldDB" id="A0A8B6DQ51"/>
<feature type="binding site" evidence="1">
    <location>
        <position position="82"/>
    </location>
    <ligand>
        <name>Mg(2+)</name>
        <dbReference type="ChEBI" id="CHEBI:18420"/>
        <label>1</label>
    </ligand>
</feature>
<dbReference type="InterPro" id="IPR050792">
    <property type="entry name" value="ADP-ribosylglycohydrolase"/>
</dbReference>
<reference evidence="2" key="1">
    <citation type="submission" date="2018-11" db="EMBL/GenBank/DDBJ databases">
        <authorList>
            <person name="Alioto T."/>
            <person name="Alioto T."/>
        </authorList>
    </citation>
    <scope>NUCLEOTIDE SEQUENCE</scope>
</reference>
<gene>
    <name evidence="2" type="ORF">MGAL_10B082853</name>
</gene>
<feature type="binding site" evidence="1">
    <location>
        <position position="81"/>
    </location>
    <ligand>
        <name>Mg(2+)</name>
        <dbReference type="ChEBI" id="CHEBI:18420"/>
        <label>1</label>
    </ligand>
</feature>